<dbReference type="InterPro" id="IPR011042">
    <property type="entry name" value="6-blade_b-propeller_TolB-like"/>
</dbReference>
<keyword evidence="3" id="KW-1133">Transmembrane helix</keyword>
<dbReference type="SUPFAM" id="SSF51004">
    <property type="entry name" value="C-terminal (heme d1) domain of cytochrome cd1-nitrite reductase"/>
    <property type="match status" value="1"/>
</dbReference>
<dbReference type="PROSITE" id="PS51755">
    <property type="entry name" value="OMPR_PHOB"/>
    <property type="match status" value="1"/>
</dbReference>
<dbReference type="InterPro" id="IPR016032">
    <property type="entry name" value="Sig_transdc_resp-reg_C-effctor"/>
</dbReference>
<dbReference type="SUPFAM" id="SSF46894">
    <property type="entry name" value="C-terminal effector domain of the bipartite response regulators"/>
    <property type="match status" value="1"/>
</dbReference>
<organism evidence="5 6">
    <name type="scientific">Pseudoalteromonas luteoviolacea</name>
    <dbReference type="NCBI Taxonomy" id="43657"/>
    <lineage>
        <taxon>Bacteria</taxon>
        <taxon>Pseudomonadati</taxon>
        <taxon>Pseudomonadota</taxon>
        <taxon>Gammaproteobacteria</taxon>
        <taxon>Alteromonadales</taxon>
        <taxon>Pseudoalteromonadaceae</taxon>
        <taxon>Pseudoalteromonas</taxon>
    </lineage>
</organism>
<dbReference type="InterPro" id="IPR001867">
    <property type="entry name" value="OmpR/PhoB-type_DNA-bd"/>
</dbReference>
<evidence type="ECO:0000313" key="5">
    <source>
        <dbReference type="EMBL" id="KID55505.1"/>
    </source>
</evidence>
<keyword evidence="1 2" id="KW-0238">DNA-binding</keyword>
<dbReference type="GO" id="GO:0000160">
    <property type="term" value="P:phosphorelay signal transduction system"/>
    <property type="evidence" value="ECO:0007669"/>
    <property type="project" value="InterPro"/>
</dbReference>
<sequence>MNEVRFSRQVKEVKFGEWVLDPKRQNICDGEVTRELEPLLFRLLCYLIINNEQIITRQDLVDDVWNQNYVDDNAINRAMSELRKILKSDKQRGIVVKTHYRKGYSFFLEPTIIYHADELPRTPSEPNPDRKPKQSLSIEHNELEQAKASPERKLRFNWFMVSSLAISAAFIAGASVKYFSLSKQSTSPTTLVAQERPIKESVLSWVQGRYTLLNLSPNDAMVAYSFVQEGMKHFALVVKNLQNGHERRLGEPGANYYPLGWSADSNTIYYSIEDGNKCQVWQLSADFNSGNQFLFECNSSNGMTGGGINQNRLVYAKKGYRSRDELSALTNRDLISGEEFQITSPNLNSYGDRFLAYVPEKEIILFERRQYNTNELYMTDPDGGDQIKLYETRSRIWALNYDNETDSVTWFDNNKNIVYRFSLRENRLVNLQKLVTEQPYAEYETLSSGDLLMTSYPFQLDVYTLDLNSKAFVPLVKTPREDKNAIKVSNGYLFLTRVGALSRLNLKRNDGQVEVLGLPDADFKSIRYNDNADELLVHYTHKIETYTLSNLTLKQSKSVNGTIVSAEYLDENEIGYTVVDETKINSKAYVLSRLDNKVRELPTQSALWLDRMSDDKLVTLSSNDTLSVFDLRTGNISYQLDLPAAIYRHSVAVSNEHIYHSDGKSIYKIDLSAAGTIEPIYTVNESQFVIDQIRSSDSERLIIDVIEMVENQLLKVSYVDPSLTAQ</sequence>
<dbReference type="GO" id="GO:0003677">
    <property type="term" value="F:DNA binding"/>
    <property type="evidence" value="ECO:0007669"/>
    <property type="project" value="UniProtKB-UniRule"/>
</dbReference>
<dbReference type="Pfam" id="PF00486">
    <property type="entry name" value="Trans_reg_C"/>
    <property type="match status" value="1"/>
</dbReference>
<evidence type="ECO:0000313" key="6">
    <source>
        <dbReference type="Proteomes" id="UP000031327"/>
    </source>
</evidence>
<feature type="DNA-binding region" description="OmpR/PhoB-type" evidence="2">
    <location>
        <begin position="10"/>
        <end position="108"/>
    </location>
</feature>
<dbReference type="GO" id="GO:0006355">
    <property type="term" value="P:regulation of DNA-templated transcription"/>
    <property type="evidence" value="ECO:0007669"/>
    <property type="project" value="InterPro"/>
</dbReference>
<name>A0A0C1Q7L3_9GAMM</name>
<evidence type="ECO:0000256" key="3">
    <source>
        <dbReference type="SAM" id="Phobius"/>
    </source>
</evidence>
<dbReference type="OrthoDB" id="6296073at2"/>
<dbReference type="InterPro" id="IPR036388">
    <property type="entry name" value="WH-like_DNA-bd_sf"/>
</dbReference>
<comment type="caution">
    <text evidence="5">The sequence shown here is derived from an EMBL/GenBank/DDBJ whole genome shotgun (WGS) entry which is preliminary data.</text>
</comment>
<feature type="domain" description="OmpR/PhoB-type" evidence="4">
    <location>
        <begin position="10"/>
        <end position="108"/>
    </location>
</feature>
<evidence type="ECO:0000259" key="4">
    <source>
        <dbReference type="PROSITE" id="PS51755"/>
    </source>
</evidence>
<keyword evidence="3" id="KW-0472">Membrane</keyword>
<dbReference type="InterPro" id="IPR011048">
    <property type="entry name" value="Haem_d1_sf"/>
</dbReference>
<proteinExistence type="predicted"/>
<dbReference type="Gene3D" id="2.120.10.30">
    <property type="entry name" value="TolB, C-terminal domain"/>
    <property type="match status" value="1"/>
</dbReference>
<evidence type="ECO:0000256" key="2">
    <source>
        <dbReference type="PROSITE-ProRule" id="PRU01091"/>
    </source>
</evidence>
<dbReference type="EMBL" id="JWIC01000008">
    <property type="protein sequence ID" value="KID55505.1"/>
    <property type="molecule type" value="Genomic_DNA"/>
</dbReference>
<dbReference type="CDD" id="cd00383">
    <property type="entry name" value="trans_reg_C"/>
    <property type="match status" value="1"/>
</dbReference>
<dbReference type="SUPFAM" id="SSF82171">
    <property type="entry name" value="DPP6 N-terminal domain-like"/>
    <property type="match status" value="1"/>
</dbReference>
<keyword evidence="3" id="KW-0812">Transmembrane</keyword>
<dbReference type="Gene3D" id="1.10.10.10">
    <property type="entry name" value="Winged helix-like DNA-binding domain superfamily/Winged helix DNA-binding domain"/>
    <property type="match status" value="1"/>
</dbReference>
<feature type="transmembrane region" description="Helical" evidence="3">
    <location>
        <begin position="156"/>
        <end position="179"/>
    </location>
</feature>
<reference evidence="5 6" key="1">
    <citation type="submission" date="2014-12" db="EMBL/GenBank/DDBJ databases">
        <title>Draft Genome Sequence of Pseudoalteromonas luteoviolacea HI1.</title>
        <authorList>
            <person name="Asahina A.Y."/>
            <person name="Hadfield M.G."/>
        </authorList>
    </citation>
    <scope>NUCLEOTIDE SEQUENCE [LARGE SCALE GENOMIC DNA]</scope>
    <source>
        <strain evidence="5 6">HI1</strain>
    </source>
</reference>
<dbReference type="AlphaFoldDB" id="A0A0C1Q7L3"/>
<dbReference type="Proteomes" id="UP000031327">
    <property type="component" value="Unassembled WGS sequence"/>
</dbReference>
<evidence type="ECO:0000256" key="1">
    <source>
        <dbReference type="ARBA" id="ARBA00023125"/>
    </source>
</evidence>
<protein>
    <recommendedName>
        <fullName evidence="4">OmpR/PhoB-type domain-containing protein</fullName>
    </recommendedName>
</protein>
<accession>A0A0C1Q7L3</accession>
<gene>
    <name evidence="5" type="ORF">JF50_20050</name>
</gene>
<dbReference type="SMART" id="SM00862">
    <property type="entry name" value="Trans_reg_C"/>
    <property type="match status" value="1"/>
</dbReference>
<dbReference type="RefSeq" id="WP_039611159.1">
    <property type="nucleotide sequence ID" value="NZ_JWIC01000008.1"/>
</dbReference>